<dbReference type="GeneID" id="62157973"/>
<reference evidence="2" key="2">
    <citation type="submission" date="2020-11" db="EMBL/GenBank/DDBJ databases">
        <title>Whole genome sequencing of Colletotrichum sp.</title>
        <authorList>
            <person name="Li H."/>
        </authorList>
    </citation>
    <scope>NUCLEOTIDE SEQUENCE</scope>
    <source>
        <strain evidence="2">CkLH20</strain>
    </source>
</reference>
<keyword evidence="3" id="KW-1185">Reference proteome</keyword>
<protein>
    <recommendedName>
        <fullName evidence="4">Secreted protein</fullName>
    </recommendedName>
</protein>
<proteinExistence type="predicted"/>
<evidence type="ECO:0008006" key="4">
    <source>
        <dbReference type="Google" id="ProtNLM"/>
    </source>
</evidence>
<reference evidence="2" key="1">
    <citation type="submission" date="2020-03" db="EMBL/GenBank/DDBJ databases">
        <authorList>
            <person name="He L."/>
        </authorList>
    </citation>
    <scope>NUCLEOTIDE SEQUENCE</scope>
    <source>
        <strain evidence="2">CkLH20</strain>
    </source>
</reference>
<feature type="signal peptide" evidence="1">
    <location>
        <begin position="1"/>
        <end position="19"/>
    </location>
</feature>
<dbReference type="EMBL" id="JAATWM020000005">
    <property type="protein sequence ID" value="KAF9880226.1"/>
    <property type="molecule type" value="Genomic_DNA"/>
</dbReference>
<comment type="caution">
    <text evidence="2">The sequence shown here is derived from an EMBL/GenBank/DDBJ whole genome shotgun (WGS) entry which is preliminary data.</text>
</comment>
<dbReference type="Proteomes" id="UP000781932">
    <property type="component" value="Unassembled WGS sequence"/>
</dbReference>
<evidence type="ECO:0000313" key="3">
    <source>
        <dbReference type="Proteomes" id="UP000781932"/>
    </source>
</evidence>
<dbReference type="RefSeq" id="XP_038749687.1">
    <property type="nucleotide sequence ID" value="XM_038884899.1"/>
</dbReference>
<dbReference type="OrthoDB" id="3552888at2759"/>
<keyword evidence="1" id="KW-0732">Signal</keyword>
<evidence type="ECO:0000313" key="2">
    <source>
        <dbReference type="EMBL" id="KAF9880226.1"/>
    </source>
</evidence>
<dbReference type="PANTHER" id="PTHR35605:SF1">
    <property type="entry name" value="ECP2 EFFECTOR PROTEIN DOMAIN-CONTAINING PROTEIN-RELATED"/>
    <property type="match status" value="1"/>
</dbReference>
<dbReference type="AlphaFoldDB" id="A0A9P6IE60"/>
<dbReference type="PANTHER" id="PTHR35605">
    <property type="entry name" value="ECP2 EFFECTOR PROTEIN DOMAIN-CONTAINING PROTEIN-RELATED"/>
    <property type="match status" value="1"/>
</dbReference>
<name>A0A9P6IE60_9PEZI</name>
<gene>
    <name evidence="2" type="ORF">CkaCkLH20_02180</name>
</gene>
<feature type="chain" id="PRO_5040284643" description="Secreted protein" evidence="1">
    <location>
        <begin position="20"/>
        <end position="219"/>
    </location>
</feature>
<accession>A0A9P6IE60</accession>
<sequence>MRLLHAFLLGATTTVVSSAALPEDGGLLREPLEGYTIVPMQWSGTVDGEDMNLEGTIEEVFAQIQAVKPDFDWTNTTELTEPEADLSTLDARSPSNIICDVGGRGPMVQEASMQRETDYLRRIANSQCGVAAGPRVCARVSCSSGDGIWLCNDTTSHLSRRCGIIPDYVWRIFGRCKSWVSSGVCPIRGCQYPEPGWYYARGQQFDTENFNVIIGKDNC</sequence>
<organism evidence="2 3">
    <name type="scientific">Colletotrichum karsti</name>
    <dbReference type="NCBI Taxonomy" id="1095194"/>
    <lineage>
        <taxon>Eukaryota</taxon>
        <taxon>Fungi</taxon>
        <taxon>Dikarya</taxon>
        <taxon>Ascomycota</taxon>
        <taxon>Pezizomycotina</taxon>
        <taxon>Sordariomycetes</taxon>
        <taxon>Hypocreomycetidae</taxon>
        <taxon>Glomerellales</taxon>
        <taxon>Glomerellaceae</taxon>
        <taxon>Colletotrichum</taxon>
        <taxon>Colletotrichum boninense species complex</taxon>
    </lineage>
</organism>
<evidence type="ECO:0000256" key="1">
    <source>
        <dbReference type="SAM" id="SignalP"/>
    </source>
</evidence>